<evidence type="ECO:0000259" key="5">
    <source>
        <dbReference type="PROSITE" id="PS50093"/>
    </source>
</evidence>
<dbReference type="GO" id="GO:0004252">
    <property type="term" value="F:serine-type endopeptidase activity"/>
    <property type="evidence" value="ECO:0007669"/>
    <property type="project" value="InterPro"/>
</dbReference>
<comment type="similarity">
    <text evidence="1">Belongs to the peptidase S8 family.</text>
</comment>
<sequence length="599" mass="61905">MRPKTRIALAFLLGVALLMSAGAAVTFTDPLPDKTHLTDGEKKLSSELLDLVRASEENGTMRVTDVAAAPLFGASAEESPEDTVYVYVTVDPAASTAVIDAYASAVTGRDEGYHLAAAVVPVAALTDLAALPEVVSVMRVLPPMVNAGSVDTEGDTLLRAKALRNATGYGGAGVRIGIISDGVDHIETAVASGDLPEDVHVLSNEQGGDEGTAMLEIVHDIAPDADLYFHDHGSSWIEFNAAIDALAAAGCTVICDDIAWTTVPYFQDGIIASHIQSLVDEGEIIYVSSAGNYAKAHYQGGYVDGGDGWHDFGGDIVLPFTVPAGASISVVLEWNDPWGFSSNDYDLYVYDSLGTKIASSTGPQDGDDNPIESASVRNTGASAVKAYIGVKKYSGSARILEFFTFGASSSIDPSYNPEADSVFGHQAAEGVIAVGSIDHADAIRYYSSCGPSTISYPAAVQRGKPDISATDGVSVTGSGGFSNPFYGTSAAAPHVAAIVGLVWGLAPDLSADEVREILLSSADDLGASGFDTTYGYGRADALDFFIATGEAPTASFDAAPLSGPAPLTVTFTDTSVGAAAWEWAFGDGGASTEQPPVHA</sequence>
<dbReference type="PRINTS" id="PR00723">
    <property type="entry name" value="SUBTILISIN"/>
</dbReference>
<dbReference type="PANTHER" id="PTHR43806">
    <property type="entry name" value="PEPTIDASE S8"/>
    <property type="match status" value="1"/>
</dbReference>
<dbReference type="Gene3D" id="2.60.40.10">
    <property type="entry name" value="Immunoglobulins"/>
    <property type="match status" value="1"/>
</dbReference>
<dbReference type="InterPro" id="IPR023828">
    <property type="entry name" value="Peptidase_S8_Ser-AS"/>
</dbReference>
<dbReference type="Pfam" id="PF00082">
    <property type="entry name" value="Peptidase_S8"/>
    <property type="match status" value="1"/>
</dbReference>
<dbReference type="SUPFAM" id="SSF49299">
    <property type="entry name" value="PKD domain"/>
    <property type="match status" value="1"/>
</dbReference>
<keyword evidence="3" id="KW-0378">Hydrolase</keyword>
<evidence type="ECO:0000256" key="1">
    <source>
        <dbReference type="ARBA" id="ARBA00011073"/>
    </source>
</evidence>
<dbReference type="Gene3D" id="2.60.120.380">
    <property type="match status" value="1"/>
</dbReference>
<dbReference type="InterPro" id="IPR036852">
    <property type="entry name" value="Peptidase_S8/S53_dom_sf"/>
</dbReference>
<dbReference type="InterPro" id="IPR013783">
    <property type="entry name" value="Ig-like_fold"/>
</dbReference>
<dbReference type="GO" id="GO:0006508">
    <property type="term" value="P:proteolysis"/>
    <property type="evidence" value="ECO:0007669"/>
    <property type="project" value="UniProtKB-KW"/>
</dbReference>
<dbReference type="InterPro" id="IPR000601">
    <property type="entry name" value="PKD_dom"/>
</dbReference>
<keyword evidence="2" id="KW-0645">Protease</keyword>
<dbReference type="InterPro" id="IPR035986">
    <property type="entry name" value="PKD_dom_sf"/>
</dbReference>
<dbReference type="AlphaFoldDB" id="A0A831LEM0"/>
<evidence type="ECO:0000256" key="4">
    <source>
        <dbReference type="ARBA" id="ARBA00022825"/>
    </source>
</evidence>
<dbReference type="CDD" id="cd05562">
    <property type="entry name" value="Peptidases_S53_like"/>
    <property type="match status" value="1"/>
</dbReference>
<organism evidence="6">
    <name type="scientific">Methanofollis liminatans</name>
    <dbReference type="NCBI Taxonomy" id="2201"/>
    <lineage>
        <taxon>Archaea</taxon>
        <taxon>Methanobacteriati</taxon>
        <taxon>Methanobacteriota</taxon>
        <taxon>Stenosarchaea group</taxon>
        <taxon>Methanomicrobia</taxon>
        <taxon>Methanomicrobiales</taxon>
        <taxon>Methanomicrobiaceae</taxon>
        <taxon>Methanofollis</taxon>
    </lineage>
</organism>
<evidence type="ECO:0000256" key="2">
    <source>
        <dbReference type="ARBA" id="ARBA00022670"/>
    </source>
</evidence>
<protein>
    <submittedName>
        <fullName evidence="6">Cell surface protein</fullName>
    </submittedName>
</protein>
<feature type="non-terminal residue" evidence="6">
    <location>
        <position position="599"/>
    </location>
</feature>
<dbReference type="InterPro" id="IPR015500">
    <property type="entry name" value="Peptidase_S8_subtilisin-rel"/>
</dbReference>
<reference evidence="6" key="1">
    <citation type="journal article" date="2020" name="mSystems">
        <title>Genome- and Community-Level Interaction Insights into Carbon Utilization and Element Cycling Functions of Hydrothermarchaeota in Hydrothermal Sediment.</title>
        <authorList>
            <person name="Zhou Z."/>
            <person name="Liu Y."/>
            <person name="Xu W."/>
            <person name="Pan J."/>
            <person name="Luo Z.H."/>
            <person name="Li M."/>
        </authorList>
    </citation>
    <scope>NUCLEOTIDE SEQUENCE</scope>
    <source>
        <strain evidence="6">SpSt-1183</strain>
    </source>
</reference>
<dbReference type="PANTHER" id="PTHR43806:SF11">
    <property type="entry name" value="CEREVISIN-RELATED"/>
    <property type="match status" value="1"/>
</dbReference>
<feature type="domain" description="PKD" evidence="5">
    <location>
        <begin position="579"/>
        <end position="599"/>
    </location>
</feature>
<evidence type="ECO:0000313" key="6">
    <source>
        <dbReference type="EMBL" id="HDS62901.1"/>
    </source>
</evidence>
<name>A0A831LEM0_9EURY</name>
<comment type="caution">
    <text evidence="6">The sequence shown here is derived from an EMBL/GenBank/DDBJ whole genome shotgun (WGS) entry which is preliminary data.</text>
</comment>
<gene>
    <name evidence="6" type="ORF">ENN52_01985</name>
</gene>
<dbReference type="InterPro" id="IPR000209">
    <property type="entry name" value="Peptidase_S8/S53_dom"/>
</dbReference>
<dbReference type="SUPFAM" id="SSF52743">
    <property type="entry name" value="Subtilisin-like"/>
    <property type="match status" value="1"/>
</dbReference>
<dbReference type="InterPro" id="IPR034075">
    <property type="entry name" value="Glr3161-like_dom"/>
</dbReference>
<dbReference type="Proteomes" id="UP000885648">
    <property type="component" value="Unassembled WGS sequence"/>
</dbReference>
<evidence type="ECO:0000256" key="3">
    <source>
        <dbReference type="ARBA" id="ARBA00022801"/>
    </source>
</evidence>
<dbReference type="EMBL" id="DSBY01000085">
    <property type="protein sequence ID" value="HDS62901.1"/>
    <property type="molecule type" value="Genomic_DNA"/>
</dbReference>
<dbReference type="InterPro" id="IPR050131">
    <property type="entry name" value="Peptidase_S8_subtilisin-like"/>
</dbReference>
<dbReference type="Gene3D" id="3.40.50.200">
    <property type="entry name" value="Peptidase S8/S53 domain"/>
    <property type="match status" value="1"/>
</dbReference>
<accession>A0A831LEM0</accession>
<dbReference type="PROSITE" id="PS00138">
    <property type="entry name" value="SUBTILASE_SER"/>
    <property type="match status" value="1"/>
</dbReference>
<dbReference type="PROSITE" id="PS50093">
    <property type="entry name" value="PKD"/>
    <property type="match status" value="1"/>
</dbReference>
<keyword evidence="4" id="KW-0720">Serine protease</keyword>
<proteinExistence type="inferred from homology"/>